<evidence type="ECO:0000313" key="2">
    <source>
        <dbReference type="EMBL" id="RKP50700.1"/>
    </source>
</evidence>
<accession>A0A494XJ47</accession>
<dbReference type="Proteomes" id="UP000280434">
    <property type="component" value="Unassembled WGS sequence"/>
</dbReference>
<dbReference type="RefSeq" id="WP_121276707.1">
    <property type="nucleotide sequence ID" value="NZ_RBZV01000002.1"/>
</dbReference>
<dbReference type="AlphaFoldDB" id="A0A494XJ47"/>
<gene>
    <name evidence="2" type="ORF">D7S89_06340</name>
</gene>
<proteinExistence type="predicted"/>
<name>A0A494XJ47_9BURK</name>
<evidence type="ECO:0000256" key="1">
    <source>
        <dbReference type="SAM" id="SignalP"/>
    </source>
</evidence>
<dbReference type="Gene3D" id="3.30.110.70">
    <property type="entry name" value="Hypothetical protein apc22750. Chain B"/>
    <property type="match status" value="1"/>
</dbReference>
<feature type="signal peptide" evidence="1">
    <location>
        <begin position="1"/>
        <end position="22"/>
    </location>
</feature>
<keyword evidence="1" id="KW-0732">Signal</keyword>
<keyword evidence="3" id="KW-1185">Reference proteome</keyword>
<feature type="chain" id="PRO_5019858255" evidence="1">
    <location>
        <begin position="23"/>
        <end position="149"/>
    </location>
</feature>
<reference evidence="2 3" key="1">
    <citation type="submission" date="2018-10" db="EMBL/GenBank/DDBJ databases">
        <title>Paraburkholderia sp. 7MK8-2, isolated from soil.</title>
        <authorList>
            <person name="Gao Z.-H."/>
            <person name="Qiu L.-H."/>
        </authorList>
    </citation>
    <scope>NUCLEOTIDE SEQUENCE [LARGE SCALE GENOMIC DNA]</scope>
    <source>
        <strain evidence="2 3">7MK8-2</strain>
    </source>
</reference>
<comment type="caution">
    <text evidence="2">The sequence shown here is derived from an EMBL/GenBank/DDBJ whole genome shotgun (WGS) entry which is preliminary data.</text>
</comment>
<organism evidence="2 3">
    <name type="scientific">Trinickia fusca</name>
    <dbReference type="NCBI Taxonomy" id="2419777"/>
    <lineage>
        <taxon>Bacteria</taxon>
        <taxon>Pseudomonadati</taxon>
        <taxon>Pseudomonadota</taxon>
        <taxon>Betaproteobacteria</taxon>
        <taxon>Burkholderiales</taxon>
        <taxon>Burkholderiaceae</taxon>
        <taxon>Trinickia</taxon>
    </lineage>
</organism>
<dbReference type="EMBL" id="RBZV01000002">
    <property type="protein sequence ID" value="RKP50700.1"/>
    <property type="molecule type" value="Genomic_DNA"/>
</dbReference>
<dbReference type="OrthoDB" id="8161726at2"/>
<protein>
    <submittedName>
        <fullName evidence="2">Excinuclease ABC subunit A</fullName>
    </submittedName>
</protein>
<evidence type="ECO:0000313" key="3">
    <source>
        <dbReference type="Proteomes" id="UP000280434"/>
    </source>
</evidence>
<sequence>MKRHLLIAAVLTASLAATHAFARNSIDDYSIDDALKSSTGEAKVGDDIGLYFAGQPHAAVVKKFGEFQANKKTNAFGKSDEAACQHVFLSAVLELQKRARKEGGNAVINIKSNYYDKEKASATEYTCGAGALMAGVTLKGDVVTLKTTK</sequence>